<sequence length="60" mass="6532">MYSLKVNVLNVLVQNARSHSTEIPLIHSSAVFSASVSTPHPDEFPDNCFVNNLTGIVYAS</sequence>
<dbReference type="AlphaFoldDB" id="A0AA91PXY2"/>
<comment type="caution">
    <text evidence="1">The sequence shown here is derived from an EMBL/GenBank/DDBJ whole genome shotgun (WGS) entry which is preliminary data.</text>
</comment>
<dbReference type="KEGG" id="clus:A9F13_16g01056"/>
<proteinExistence type="predicted"/>
<evidence type="ECO:0000313" key="2">
    <source>
        <dbReference type="Proteomes" id="UP000195602"/>
    </source>
</evidence>
<protein>
    <submittedName>
        <fullName evidence="1">Uncharacterized protein</fullName>
    </submittedName>
</protein>
<accession>A0AA91PXY2</accession>
<name>A0AA91PXY2_CLALS</name>
<organism evidence="1 2">
    <name type="scientific">Clavispora lusitaniae</name>
    <name type="common">Candida lusitaniae</name>
    <dbReference type="NCBI Taxonomy" id="36911"/>
    <lineage>
        <taxon>Eukaryota</taxon>
        <taxon>Fungi</taxon>
        <taxon>Dikarya</taxon>
        <taxon>Ascomycota</taxon>
        <taxon>Saccharomycotina</taxon>
        <taxon>Pichiomycetes</taxon>
        <taxon>Metschnikowiaceae</taxon>
        <taxon>Clavispora</taxon>
    </lineage>
</organism>
<evidence type="ECO:0000313" key="1">
    <source>
        <dbReference type="EMBL" id="OVF07003.1"/>
    </source>
</evidence>
<gene>
    <name evidence="1" type="ORF">A9F13_16g01056</name>
</gene>
<reference evidence="1 2" key="1">
    <citation type="submission" date="2017-04" db="EMBL/GenBank/DDBJ databases">
        <title>Draft genome of the yeast Clavispora lusitaniae type strain CBS 6936.</title>
        <authorList>
            <person name="Durrens P."/>
            <person name="Klopp C."/>
            <person name="Biteau N."/>
            <person name="Fitton-Ouhabi V."/>
            <person name="Dementhon K."/>
            <person name="Accoceberry I."/>
            <person name="Sherman D.J."/>
            <person name="Noel T."/>
        </authorList>
    </citation>
    <scope>NUCLEOTIDE SEQUENCE [LARGE SCALE GENOMIC DNA]</scope>
    <source>
        <strain evidence="1 2">CBS 6936</strain>
    </source>
</reference>
<dbReference type="EMBL" id="LYUB02000016">
    <property type="protein sequence ID" value="OVF07003.1"/>
    <property type="molecule type" value="Genomic_DNA"/>
</dbReference>
<dbReference type="Proteomes" id="UP000195602">
    <property type="component" value="Unassembled WGS sequence"/>
</dbReference>